<keyword evidence="2" id="KW-0812">Transmembrane</keyword>
<gene>
    <name evidence="3" type="ORF">HNR28_000159</name>
</gene>
<accession>A0A7W9TL67</accession>
<keyword evidence="2" id="KW-1133">Transmembrane helix</keyword>
<organism evidence="3 4">
    <name type="scientific">Castellaniella defragrans</name>
    <name type="common">Alcaligenes defragrans</name>
    <dbReference type="NCBI Taxonomy" id="75697"/>
    <lineage>
        <taxon>Bacteria</taxon>
        <taxon>Pseudomonadati</taxon>
        <taxon>Pseudomonadota</taxon>
        <taxon>Betaproteobacteria</taxon>
        <taxon>Burkholderiales</taxon>
        <taxon>Alcaligenaceae</taxon>
        <taxon>Castellaniella</taxon>
    </lineage>
</organism>
<dbReference type="RefSeq" id="WP_151025060.1">
    <property type="nucleotide sequence ID" value="NZ_JACHIB010000001.1"/>
</dbReference>
<sequence length="121" mass="12958">MRFLEEEESDPMLSVINMIDLFLVVIGVLMATIARNPLNPFSGAPVVVVERPGEAGMRITVKNGKELTRYESSGEVGQGLGARAGVTYRLDDGRMIYVPEGPTPPGTDAPRAERAGGDQSP</sequence>
<dbReference type="Proteomes" id="UP000541136">
    <property type="component" value="Unassembled WGS sequence"/>
</dbReference>
<evidence type="ECO:0000313" key="4">
    <source>
        <dbReference type="Proteomes" id="UP000541136"/>
    </source>
</evidence>
<feature type="transmembrane region" description="Helical" evidence="2">
    <location>
        <begin position="12"/>
        <end position="34"/>
    </location>
</feature>
<evidence type="ECO:0000256" key="2">
    <source>
        <dbReference type="SAM" id="Phobius"/>
    </source>
</evidence>
<protein>
    <recommendedName>
        <fullName evidence="5">DUF2149 domain-containing protein</fullName>
    </recommendedName>
</protein>
<comment type="caution">
    <text evidence="3">The sequence shown here is derived from an EMBL/GenBank/DDBJ whole genome shotgun (WGS) entry which is preliminary data.</text>
</comment>
<name>A0A7W9TL67_CASDE</name>
<evidence type="ECO:0000256" key="1">
    <source>
        <dbReference type="SAM" id="MobiDB-lite"/>
    </source>
</evidence>
<feature type="compositionally biased region" description="Basic and acidic residues" evidence="1">
    <location>
        <begin position="110"/>
        <end position="121"/>
    </location>
</feature>
<dbReference type="AlphaFoldDB" id="A0A7W9TL67"/>
<feature type="region of interest" description="Disordered" evidence="1">
    <location>
        <begin position="98"/>
        <end position="121"/>
    </location>
</feature>
<evidence type="ECO:0000313" key="3">
    <source>
        <dbReference type="EMBL" id="MBB6082141.1"/>
    </source>
</evidence>
<keyword evidence="2" id="KW-0472">Membrane</keyword>
<evidence type="ECO:0008006" key="5">
    <source>
        <dbReference type="Google" id="ProtNLM"/>
    </source>
</evidence>
<dbReference type="Pfam" id="PF09919">
    <property type="entry name" value="DUF2149"/>
    <property type="match status" value="1"/>
</dbReference>
<reference evidence="3 4" key="1">
    <citation type="submission" date="2020-08" db="EMBL/GenBank/DDBJ databases">
        <title>Genomic Encyclopedia of Type Strains, Phase IV (KMG-IV): sequencing the most valuable type-strain genomes for metagenomic binning, comparative biology and taxonomic classification.</title>
        <authorList>
            <person name="Goeker M."/>
        </authorList>
    </citation>
    <scope>NUCLEOTIDE SEQUENCE [LARGE SCALE GENOMIC DNA]</scope>
    <source>
        <strain evidence="3 4">DSM 12141</strain>
    </source>
</reference>
<proteinExistence type="predicted"/>
<dbReference type="EMBL" id="JACHIB010000001">
    <property type="protein sequence ID" value="MBB6082141.1"/>
    <property type="molecule type" value="Genomic_DNA"/>
</dbReference>
<dbReference type="InterPro" id="IPR018676">
    <property type="entry name" value="DUF2149"/>
</dbReference>